<evidence type="ECO:0000256" key="1">
    <source>
        <dbReference type="SAM" id="MobiDB-lite"/>
    </source>
</evidence>
<dbReference type="InterPro" id="IPR012551">
    <property type="entry name" value="DUF1707_SHOCT-like"/>
</dbReference>
<organism evidence="4 5">
    <name type="scientific">Paractinoplanes hotanensis</name>
    <dbReference type="NCBI Taxonomy" id="2906497"/>
    <lineage>
        <taxon>Bacteria</taxon>
        <taxon>Bacillati</taxon>
        <taxon>Actinomycetota</taxon>
        <taxon>Actinomycetes</taxon>
        <taxon>Micromonosporales</taxon>
        <taxon>Micromonosporaceae</taxon>
        <taxon>Paractinoplanes</taxon>
    </lineage>
</organism>
<dbReference type="Pfam" id="PF08044">
    <property type="entry name" value="DUF1707"/>
    <property type="match status" value="1"/>
</dbReference>
<dbReference type="Proteomes" id="UP001523216">
    <property type="component" value="Unassembled WGS sequence"/>
</dbReference>
<evidence type="ECO:0000259" key="3">
    <source>
        <dbReference type="Pfam" id="PF08044"/>
    </source>
</evidence>
<feature type="transmembrane region" description="Helical" evidence="2">
    <location>
        <begin position="98"/>
        <end position="117"/>
    </location>
</feature>
<gene>
    <name evidence="4" type="ORF">LXN57_09135</name>
</gene>
<sequence length="167" mass="18187">MTVAGYDVPDDRSPDDRSPMPDRLIGTPERASARQALQAHLAEKRLDPAEYERRLEATSLARTQSELLRVFADLPLPHPQLPPETAPPVAAPDDEPPAVFFAGCLTLGLGLPVAVVLGFAYGIWWSLAVPVVVTVAMAYIEHLRTPRPPQRNEPQGDEPRGPQGDEA</sequence>
<dbReference type="RefSeq" id="WP_251797575.1">
    <property type="nucleotide sequence ID" value="NZ_JAMQOL010000010.1"/>
</dbReference>
<feature type="compositionally biased region" description="Basic and acidic residues" evidence="1">
    <location>
        <begin position="9"/>
        <end position="20"/>
    </location>
</feature>
<feature type="domain" description="DUF1707" evidence="3">
    <location>
        <begin position="25"/>
        <end position="75"/>
    </location>
</feature>
<name>A0ABT0XVE9_9ACTN</name>
<evidence type="ECO:0000313" key="4">
    <source>
        <dbReference type="EMBL" id="MCM4077729.1"/>
    </source>
</evidence>
<feature type="transmembrane region" description="Helical" evidence="2">
    <location>
        <begin position="123"/>
        <end position="140"/>
    </location>
</feature>
<protein>
    <submittedName>
        <fullName evidence="4">DUF1707 domain-containing protein</fullName>
    </submittedName>
</protein>
<keyword evidence="2" id="KW-0812">Transmembrane</keyword>
<dbReference type="EMBL" id="JAMQOL010000010">
    <property type="protein sequence ID" value="MCM4077729.1"/>
    <property type="molecule type" value="Genomic_DNA"/>
</dbReference>
<comment type="caution">
    <text evidence="4">The sequence shown here is derived from an EMBL/GenBank/DDBJ whole genome shotgun (WGS) entry which is preliminary data.</text>
</comment>
<keyword evidence="2" id="KW-1133">Transmembrane helix</keyword>
<evidence type="ECO:0000313" key="5">
    <source>
        <dbReference type="Proteomes" id="UP001523216"/>
    </source>
</evidence>
<feature type="region of interest" description="Disordered" evidence="1">
    <location>
        <begin position="146"/>
        <end position="167"/>
    </location>
</feature>
<keyword evidence="2" id="KW-0472">Membrane</keyword>
<reference evidence="4 5" key="1">
    <citation type="submission" date="2022-06" db="EMBL/GenBank/DDBJ databases">
        <title>Actinoplanes abujensis sp. nov., isolated from Nigerian arid soil.</title>
        <authorList>
            <person name="Ding P."/>
        </authorList>
    </citation>
    <scope>NUCLEOTIDE SEQUENCE [LARGE SCALE GENOMIC DNA]</scope>
    <source>
        <strain evidence="5">TRM88002</strain>
    </source>
</reference>
<accession>A0ABT0XVE9</accession>
<proteinExistence type="predicted"/>
<feature type="region of interest" description="Disordered" evidence="1">
    <location>
        <begin position="1"/>
        <end position="29"/>
    </location>
</feature>
<evidence type="ECO:0000256" key="2">
    <source>
        <dbReference type="SAM" id="Phobius"/>
    </source>
</evidence>
<keyword evidence="5" id="KW-1185">Reference proteome</keyword>